<organism evidence="2 3">
    <name type="scientific">Canavalia gladiata</name>
    <name type="common">Sword bean</name>
    <name type="synonym">Dolichos gladiatus</name>
    <dbReference type="NCBI Taxonomy" id="3824"/>
    <lineage>
        <taxon>Eukaryota</taxon>
        <taxon>Viridiplantae</taxon>
        <taxon>Streptophyta</taxon>
        <taxon>Embryophyta</taxon>
        <taxon>Tracheophyta</taxon>
        <taxon>Spermatophyta</taxon>
        <taxon>Magnoliopsida</taxon>
        <taxon>eudicotyledons</taxon>
        <taxon>Gunneridae</taxon>
        <taxon>Pentapetalae</taxon>
        <taxon>rosids</taxon>
        <taxon>fabids</taxon>
        <taxon>Fabales</taxon>
        <taxon>Fabaceae</taxon>
        <taxon>Papilionoideae</taxon>
        <taxon>50 kb inversion clade</taxon>
        <taxon>NPAAA clade</taxon>
        <taxon>indigoferoid/millettioid clade</taxon>
        <taxon>Phaseoleae</taxon>
        <taxon>Canavalia</taxon>
    </lineage>
</organism>
<reference evidence="2 3" key="1">
    <citation type="submission" date="2024-01" db="EMBL/GenBank/DDBJ databases">
        <title>The genomes of 5 underutilized Papilionoideae crops provide insights into root nodulation and disease resistanc.</title>
        <authorList>
            <person name="Jiang F."/>
        </authorList>
    </citation>
    <scope>NUCLEOTIDE SEQUENCE [LARGE SCALE GENOMIC DNA]</scope>
    <source>
        <strain evidence="2">LVBAO_FW01</strain>
        <tissue evidence="2">Leaves</tissue>
    </source>
</reference>
<gene>
    <name evidence="2" type="ORF">VNO77_19297</name>
</gene>
<sequence>MEVAHNRLPTKVNLHGASLVSATTDGAGAASTVVFVNNNGKVNVWNELVADPASEDGAAEGDASGARMVSCTH</sequence>
<evidence type="ECO:0000256" key="1">
    <source>
        <dbReference type="SAM" id="MobiDB-lite"/>
    </source>
</evidence>
<protein>
    <submittedName>
        <fullName evidence="2">Uncharacterized protein</fullName>
    </submittedName>
</protein>
<evidence type="ECO:0000313" key="2">
    <source>
        <dbReference type="EMBL" id="KAK7338672.1"/>
    </source>
</evidence>
<evidence type="ECO:0000313" key="3">
    <source>
        <dbReference type="Proteomes" id="UP001367508"/>
    </source>
</evidence>
<name>A0AAN9QKD4_CANGL</name>
<keyword evidence="3" id="KW-1185">Reference proteome</keyword>
<proteinExistence type="predicted"/>
<dbReference type="AlphaFoldDB" id="A0AAN9QKD4"/>
<dbReference type="EMBL" id="JAYMYQ010000004">
    <property type="protein sequence ID" value="KAK7338672.1"/>
    <property type="molecule type" value="Genomic_DNA"/>
</dbReference>
<feature type="region of interest" description="Disordered" evidence="1">
    <location>
        <begin position="54"/>
        <end position="73"/>
    </location>
</feature>
<dbReference type="Proteomes" id="UP001367508">
    <property type="component" value="Unassembled WGS sequence"/>
</dbReference>
<comment type="caution">
    <text evidence="2">The sequence shown here is derived from an EMBL/GenBank/DDBJ whole genome shotgun (WGS) entry which is preliminary data.</text>
</comment>
<accession>A0AAN9QKD4</accession>